<accession>A0A1H2WA29</accession>
<evidence type="ECO:0000256" key="1">
    <source>
        <dbReference type="SAM" id="MobiDB-lite"/>
    </source>
</evidence>
<protein>
    <submittedName>
        <fullName evidence="3">Uncharacterized protein</fullName>
    </submittedName>
</protein>
<keyword evidence="2" id="KW-0472">Membrane</keyword>
<reference evidence="3 4" key="1">
    <citation type="submission" date="2016-10" db="EMBL/GenBank/DDBJ databases">
        <authorList>
            <person name="de Groot N.N."/>
        </authorList>
    </citation>
    <scope>NUCLEOTIDE SEQUENCE [LARGE SCALE GENOMIC DNA]</scope>
    <source>
        <strain evidence="3 4">DSM 45610</strain>
    </source>
</reference>
<evidence type="ECO:0000313" key="3">
    <source>
        <dbReference type="EMBL" id="SDW77482.1"/>
    </source>
</evidence>
<gene>
    <name evidence="3" type="ORF">SAMN05444487_10665</name>
</gene>
<keyword evidence="2" id="KW-1133">Transmembrane helix</keyword>
<keyword evidence="2" id="KW-0812">Transmembrane</keyword>
<sequence length="203" mass="24003">MEKRRWFLHIWIGLLTSLFILHFAVTAFYLTPDNALKTKWWKPLNQYMEPLFSQNWKLFAPNPVSQNKDLWVKVRIVTPEGKTKETGWKNITRPLFKKKQAERLSSEGRVIRYLHAGMRSFENKDTTEQKKGVWMLRRAASTAITNLYPNKKVRAIKIRIVTNTFPELKKRHQPDRSGPLHFKDTKWLDFSPTPSPVAKEWPS</sequence>
<evidence type="ECO:0000256" key="2">
    <source>
        <dbReference type="SAM" id="Phobius"/>
    </source>
</evidence>
<dbReference type="AlphaFoldDB" id="A0A1H2WA29"/>
<dbReference type="RefSeq" id="WP_091738532.1">
    <property type="nucleotide sequence ID" value="NZ_FNNQ01000006.1"/>
</dbReference>
<dbReference type="OrthoDB" id="9342777at2"/>
<organism evidence="3 4">
    <name type="scientific">Marininema mesophilum</name>
    <dbReference type="NCBI Taxonomy" id="1048340"/>
    <lineage>
        <taxon>Bacteria</taxon>
        <taxon>Bacillati</taxon>
        <taxon>Bacillota</taxon>
        <taxon>Bacilli</taxon>
        <taxon>Bacillales</taxon>
        <taxon>Thermoactinomycetaceae</taxon>
        <taxon>Marininema</taxon>
    </lineage>
</organism>
<dbReference type="Proteomes" id="UP000198534">
    <property type="component" value="Unassembled WGS sequence"/>
</dbReference>
<proteinExistence type="predicted"/>
<feature type="transmembrane region" description="Helical" evidence="2">
    <location>
        <begin position="6"/>
        <end position="30"/>
    </location>
</feature>
<evidence type="ECO:0000313" key="4">
    <source>
        <dbReference type="Proteomes" id="UP000198534"/>
    </source>
</evidence>
<dbReference type="InterPro" id="IPR043857">
    <property type="entry name" value="DUF5819"/>
</dbReference>
<name>A0A1H2WA29_9BACL</name>
<dbReference type="Pfam" id="PF19136">
    <property type="entry name" value="DUF5819"/>
    <property type="match status" value="1"/>
</dbReference>
<keyword evidence="4" id="KW-1185">Reference proteome</keyword>
<dbReference type="EMBL" id="FNNQ01000006">
    <property type="protein sequence ID" value="SDW77482.1"/>
    <property type="molecule type" value="Genomic_DNA"/>
</dbReference>
<feature type="region of interest" description="Disordered" evidence="1">
    <location>
        <begin position="169"/>
        <end position="203"/>
    </location>
</feature>
<dbReference type="STRING" id="1048340.SAMN05444487_10665"/>